<dbReference type="AlphaFoldDB" id="A0A2S4PLR3"/>
<evidence type="ECO:0000313" key="2">
    <source>
        <dbReference type="Proteomes" id="UP000237438"/>
    </source>
</evidence>
<comment type="caution">
    <text evidence="1">The sequence shown here is derived from an EMBL/GenBank/DDBJ whole genome shotgun (WGS) entry which is preliminary data.</text>
</comment>
<name>A0A2S4PLR3_9PEZI</name>
<sequence length="218" mass="24722">MAALKQDFGAQDMDKEDYPHLWLEAIHSRVSRKAEVWMDQTLLVTKILLNRNETSMTDVVAFESEFRSRLLGSSTAVSQPSNLLYAQSFKQDQEVNGPFENDFSNLPLQSYEEATEQRETTSSRTCRKAADSLEIENIVESSPVNFAIELLNSENRDLASAELNQINLSGSLENFSVAVDQEKNHSIKEIFNTAHTEVTEAQTSRKRRHVDFDELSNS</sequence>
<gene>
    <name evidence="1" type="ORF">EPUL_005047</name>
</gene>
<evidence type="ECO:0000313" key="1">
    <source>
        <dbReference type="EMBL" id="POS82970.1"/>
    </source>
</evidence>
<accession>A0A2S4PLR3</accession>
<organism evidence="1 2">
    <name type="scientific">Erysiphe pulchra</name>
    <dbReference type="NCBI Taxonomy" id="225359"/>
    <lineage>
        <taxon>Eukaryota</taxon>
        <taxon>Fungi</taxon>
        <taxon>Dikarya</taxon>
        <taxon>Ascomycota</taxon>
        <taxon>Pezizomycotina</taxon>
        <taxon>Leotiomycetes</taxon>
        <taxon>Erysiphales</taxon>
        <taxon>Erysiphaceae</taxon>
        <taxon>Erysiphe</taxon>
    </lineage>
</organism>
<dbReference type="Proteomes" id="UP000237438">
    <property type="component" value="Unassembled WGS sequence"/>
</dbReference>
<protein>
    <submittedName>
        <fullName evidence="1">Uncharacterized protein</fullName>
    </submittedName>
</protein>
<keyword evidence="2" id="KW-1185">Reference proteome</keyword>
<reference evidence="1 2" key="1">
    <citation type="submission" date="2017-10" db="EMBL/GenBank/DDBJ databases">
        <title>Development of genomic resources for the powdery mildew, Erysiphe pulchra.</title>
        <authorList>
            <person name="Wadl P.A."/>
            <person name="Mack B.M."/>
            <person name="Moore G."/>
            <person name="Beltz S.B."/>
        </authorList>
    </citation>
    <scope>NUCLEOTIDE SEQUENCE [LARGE SCALE GENOMIC DNA]</scope>
    <source>
        <strain evidence="1">Cflorida</strain>
    </source>
</reference>
<dbReference type="EMBL" id="PEDP01002037">
    <property type="protein sequence ID" value="POS82970.1"/>
    <property type="molecule type" value="Genomic_DNA"/>
</dbReference>
<proteinExistence type="predicted"/>